<dbReference type="Pfam" id="PF01551">
    <property type="entry name" value="Peptidase_M23"/>
    <property type="match status" value="1"/>
</dbReference>
<comment type="similarity">
    <text evidence="1">Belongs to the E.coli NlpD/Haemophilus LppB family.</text>
</comment>
<evidence type="ECO:0000259" key="4">
    <source>
        <dbReference type="PROSITE" id="PS51782"/>
    </source>
</evidence>
<dbReference type="Gene3D" id="2.70.70.10">
    <property type="entry name" value="Glucose Permease (Domain IIA)"/>
    <property type="match status" value="1"/>
</dbReference>
<keyword evidence="3" id="KW-0732">Signal</keyword>
<evidence type="ECO:0000256" key="3">
    <source>
        <dbReference type="SAM" id="SignalP"/>
    </source>
</evidence>
<organism evidence="5 6">
    <name type="scientific">Alkalispirillum mobile</name>
    <dbReference type="NCBI Taxonomy" id="85925"/>
    <lineage>
        <taxon>Bacteria</taxon>
        <taxon>Pseudomonadati</taxon>
        <taxon>Pseudomonadota</taxon>
        <taxon>Gammaproteobacteria</taxon>
        <taxon>Chromatiales</taxon>
        <taxon>Ectothiorhodospiraceae</taxon>
        <taxon>Alkalispirillum</taxon>
    </lineage>
</organism>
<feature type="domain" description="LysM" evidence="4">
    <location>
        <begin position="37"/>
        <end position="81"/>
    </location>
</feature>
<proteinExistence type="inferred from homology"/>
<dbReference type="SUPFAM" id="SSF54106">
    <property type="entry name" value="LysM domain"/>
    <property type="match status" value="1"/>
</dbReference>
<protein>
    <submittedName>
        <fullName evidence="5">Lipoprotein NlpD</fullName>
    </submittedName>
</protein>
<dbReference type="PROSITE" id="PS51782">
    <property type="entry name" value="LYSM"/>
    <property type="match status" value="1"/>
</dbReference>
<keyword evidence="5" id="KW-0449">Lipoprotein</keyword>
<comment type="caution">
    <text evidence="5">The sequence shown here is derived from an EMBL/GenBank/DDBJ whole genome shotgun (WGS) entry which is preliminary data.</text>
</comment>
<dbReference type="Gene3D" id="3.10.350.10">
    <property type="entry name" value="LysM domain"/>
    <property type="match status" value="1"/>
</dbReference>
<dbReference type="GO" id="GO:0009279">
    <property type="term" value="C:cell outer membrane"/>
    <property type="evidence" value="ECO:0007669"/>
    <property type="project" value="TreeGrafter"/>
</dbReference>
<dbReference type="PANTHER" id="PTHR21666:SF263">
    <property type="entry name" value="MUREIN HYDROLASE ACTIVATOR NLPD"/>
    <property type="match status" value="1"/>
</dbReference>
<name>A0A498C6J5_9GAMM</name>
<dbReference type="InterPro" id="IPR018392">
    <property type="entry name" value="LysM"/>
</dbReference>
<dbReference type="Pfam" id="PF01476">
    <property type="entry name" value="LysM"/>
    <property type="match status" value="1"/>
</dbReference>
<feature type="compositionally biased region" description="Low complexity" evidence="2">
    <location>
        <begin position="110"/>
        <end position="135"/>
    </location>
</feature>
<dbReference type="InterPro" id="IPR036779">
    <property type="entry name" value="LysM_dom_sf"/>
</dbReference>
<feature type="compositionally biased region" description="Gly residues" evidence="2">
    <location>
        <begin position="99"/>
        <end position="109"/>
    </location>
</feature>
<dbReference type="SMART" id="SM00257">
    <property type="entry name" value="LysM"/>
    <property type="match status" value="1"/>
</dbReference>
<dbReference type="PANTHER" id="PTHR21666">
    <property type="entry name" value="PEPTIDASE-RELATED"/>
    <property type="match status" value="1"/>
</dbReference>
<dbReference type="SUPFAM" id="SSF51261">
    <property type="entry name" value="Duplicated hybrid motif"/>
    <property type="match status" value="1"/>
</dbReference>
<keyword evidence="6" id="KW-1185">Reference proteome</keyword>
<evidence type="ECO:0000256" key="2">
    <source>
        <dbReference type="SAM" id="MobiDB-lite"/>
    </source>
</evidence>
<evidence type="ECO:0000313" key="6">
    <source>
        <dbReference type="Proteomes" id="UP000275461"/>
    </source>
</evidence>
<dbReference type="PROSITE" id="PS51257">
    <property type="entry name" value="PROKAR_LIPOPROTEIN"/>
    <property type="match status" value="1"/>
</dbReference>
<feature type="region of interest" description="Disordered" evidence="2">
    <location>
        <begin position="236"/>
        <end position="268"/>
    </location>
</feature>
<dbReference type="InterPro" id="IPR016047">
    <property type="entry name" value="M23ase_b-sheet_dom"/>
</dbReference>
<dbReference type="InterPro" id="IPR011055">
    <property type="entry name" value="Dup_hybrid_motif"/>
</dbReference>
<dbReference type="EMBL" id="RCDA01000001">
    <property type="protein sequence ID" value="RLK50689.1"/>
    <property type="molecule type" value="Genomic_DNA"/>
</dbReference>
<evidence type="ECO:0000313" key="5">
    <source>
        <dbReference type="EMBL" id="RLK50689.1"/>
    </source>
</evidence>
<gene>
    <name evidence="5" type="ORF">DFR31_0595</name>
</gene>
<evidence type="ECO:0000256" key="1">
    <source>
        <dbReference type="ARBA" id="ARBA00038420"/>
    </source>
</evidence>
<feature type="chain" id="PRO_5019829501" evidence="3">
    <location>
        <begin position="30"/>
        <end position="268"/>
    </location>
</feature>
<accession>A0A498C6J5</accession>
<dbReference type="GO" id="GO:0032153">
    <property type="term" value="C:cell division site"/>
    <property type="evidence" value="ECO:0007669"/>
    <property type="project" value="TreeGrafter"/>
</dbReference>
<dbReference type="OrthoDB" id="9793746at2"/>
<feature type="signal peptide" evidence="3">
    <location>
        <begin position="1"/>
        <end position="29"/>
    </location>
</feature>
<dbReference type="CDD" id="cd00118">
    <property type="entry name" value="LysM"/>
    <property type="match status" value="1"/>
</dbReference>
<dbReference type="RefSeq" id="WP_121441157.1">
    <property type="nucleotide sequence ID" value="NZ_RCDA01000001.1"/>
</dbReference>
<dbReference type="AlphaFoldDB" id="A0A498C6J5"/>
<dbReference type="GO" id="GO:0004222">
    <property type="term" value="F:metalloendopeptidase activity"/>
    <property type="evidence" value="ECO:0007669"/>
    <property type="project" value="TreeGrafter"/>
</dbReference>
<dbReference type="CDD" id="cd12797">
    <property type="entry name" value="M23_peptidase"/>
    <property type="match status" value="1"/>
</dbReference>
<feature type="region of interest" description="Disordered" evidence="2">
    <location>
        <begin position="75"/>
        <end position="148"/>
    </location>
</feature>
<dbReference type="InterPro" id="IPR050570">
    <property type="entry name" value="Cell_wall_metabolism_enzyme"/>
</dbReference>
<sequence length="268" mass="27732">MKGLTRLAVVALSVLTLTGCASFSWPSFSGDGGSRVYHYEVRPGDTLYAISWRHGLDYREVARWNNLSSPDHIQVGQRLRLNPPSGSGGGTRPVASGSGQSGSEGGGGSTSTPPSSSSSGSSPAAGGSTGSGSSPAPAPSGGGDIDWQWPVEGELAKRFESGGGGKRGIEIRGREGADIRAAADGSVVYSGSALRGYGNLVIIKHDSQYLTAYGYNRRLHVSEGESVRKGQVIAEMGRGPGANSPGLHFELRRDGDPVDPLGHLPSRE</sequence>
<reference evidence="5 6" key="1">
    <citation type="submission" date="2018-10" db="EMBL/GenBank/DDBJ databases">
        <title>Genomic Encyclopedia of Type Strains, Phase IV (KMG-IV): sequencing the most valuable type-strain genomes for metagenomic binning, comparative biology and taxonomic classification.</title>
        <authorList>
            <person name="Goeker M."/>
        </authorList>
    </citation>
    <scope>NUCLEOTIDE SEQUENCE [LARGE SCALE GENOMIC DNA]</scope>
    <source>
        <strain evidence="5 6">DSM 12769</strain>
    </source>
</reference>
<dbReference type="Proteomes" id="UP000275461">
    <property type="component" value="Unassembled WGS sequence"/>
</dbReference>